<keyword evidence="2" id="KW-1003">Cell membrane</keyword>
<sequence>MLGSFGAGYATGLSLIAAIGAQNAFVLRQGLRREHVGAVVATCALSDALLIFAGVTGMGAVENALPGASTVMRWLGVAFLLVYGGLRFRAALKGGEALRPAEGQKASLQRVLATCLLLTWANPHVYLDTLVLIGALSAAQGAGAMAFGWGAMLASFTFFAALGYGARLLAPVFAREQAWVWLEIGVGLTMWLIAASLALG</sequence>
<evidence type="ECO:0000256" key="5">
    <source>
        <dbReference type="ARBA" id="ARBA00023136"/>
    </source>
</evidence>
<dbReference type="Proteomes" id="UP000638981">
    <property type="component" value="Unassembled WGS sequence"/>
</dbReference>
<feature type="transmembrane region" description="Helical" evidence="6">
    <location>
        <begin position="142"/>
        <end position="166"/>
    </location>
</feature>
<evidence type="ECO:0000313" key="8">
    <source>
        <dbReference type="Proteomes" id="UP000638981"/>
    </source>
</evidence>
<accession>A0A918TXH0</accession>
<evidence type="ECO:0000313" key="7">
    <source>
        <dbReference type="EMBL" id="GHC66207.1"/>
    </source>
</evidence>
<feature type="transmembrane region" description="Helical" evidence="6">
    <location>
        <begin position="71"/>
        <end position="90"/>
    </location>
</feature>
<dbReference type="GO" id="GO:0005886">
    <property type="term" value="C:plasma membrane"/>
    <property type="evidence" value="ECO:0007669"/>
    <property type="project" value="UniProtKB-SubCell"/>
</dbReference>
<protein>
    <submittedName>
        <fullName evidence="7">Amino acid transporter</fullName>
    </submittedName>
</protein>
<feature type="transmembrane region" description="Helical" evidence="6">
    <location>
        <begin position="178"/>
        <end position="199"/>
    </location>
</feature>
<proteinExistence type="predicted"/>
<dbReference type="AlphaFoldDB" id="A0A918TXH0"/>
<name>A0A918TXH0_9RHOB</name>
<evidence type="ECO:0000256" key="6">
    <source>
        <dbReference type="SAM" id="Phobius"/>
    </source>
</evidence>
<evidence type="ECO:0000256" key="2">
    <source>
        <dbReference type="ARBA" id="ARBA00022475"/>
    </source>
</evidence>
<feature type="transmembrane region" description="Helical" evidence="6">
    <location>
        <begin position="111"/>
        <end position="136"/>
    </location>
</feature>
<comment type="subcellular location">
    <subcellularLocation>
        <location evidence="1">Cell membrane</location>
        <topology evidence="1">Multi-pass membrane protein</topology>
    </subcellularLocation>
</comment>
<reference evidence="7" key="1">
    <citation type="journal article" date="2014" name="Int. J. Syst. Evol. Microbiol.">
        <title>Complete genome sequence of Corynebacterium casei LMG S-19264T (=DSM 44701T), isolated from a smear-ripened cheese.</title>
        <authorList>
            <consortium name="US DOE Joint Genome Institute (JGI-PGF)"/>
            <person name="Walter F."/>
            <person name="Albersmeier A."/>
            <person name="Kalinowski J."/>
            <person name="Ruckert C."/>
        </authorList>
    </citation>
    <scope>NUCLEOTIDE SEQUENCE</scope>
    <source>
        <strain evidence="7">KCTC 23310</strain>
    </source>
</reference>
<keyword evidence="3 6" id="KW-0812">Transmembrane</keyword>
<keyword evidence="5 6" id="KW-0472">Membrane</keyword>
<reference evidence="7" key="2">
    <citation type="submission" date="2020-09" db="EMBL/GenBank/DDBJ databases">
        <authorList>
            <person name="Sun Q."/>
            <person name="Kim S."/>
        </authorList>
    </citation>
    <scope>NUCLEOTIDE SEQUENCE</scope>
    <source>
        <strain evidence="7">KCTC 23310</strain>
    </source>
</reference>
<dbReference type="PANTHER" id="PTHR30086">
    <property type="entry name" value="ARGININE EXPORTER PROTEIN ARGO"/>
    <property type="match status" value="1"/>
</dbReference>
<keyword evidence="8" id="KW-1185">Reference proteome</keyword>
<dbReference type="RefSeq" id="WP_189413241.1">
    <property type="nucleotide sequence ID" value="NZ_BMYJ01000013.1"/>
</dbReference>
<dbReference type="InterPro" id="IPR001123">
    <property type="entry name" value="LeuE-type"/>
</dbReference>
<keyword evidence="4 6" id="KW-1133">Transmembrane helix</keyword>
<feature type="transmembrane region" description="Helical" evidence="6">
    <location>
        <begin position="6"/>
        <end position="26"/>
    </location>
</feature>
<organism evidence="7 8">
    <name type="scientific">Neogemmobacter tilapiae</name>
    <dbReference type="NCBI Taxonomy" id="875041"/>
    <lineage>
        <taxon>Bacteria</taxon>
        <taxon>Pseudomonadati</taxon>
        <taxon>Pseudomonadota</taxon>
        <taxon>Alphaproteobacteria</taxon>
        <taxon>Rhodobacterales</taxon>
        <taxon>Paracoccaceae</taxon>
        <taxon>Neogemmobacter</taxon>
    </lineage>
</organism>
<dbReference type="GO" id="GO:0015171">
    <property type="term" value="F:amino acid transmembrane transporter activity"/>
    <property type="evidence" value="ECO:0007669"/>
    <property type="project" value="TreeGrafter"/>
</dbReference>
<dbReference type="Pfam" id="PF01810">
    <property type="entry name" value="LysE"/>
    <property type="match status" value="1"/>
</dbReference>
<comment type="caution">
    <text evidence="7">The sequence shown here is derived from an EMBL/GenBank/DDBJ whole genome shotgun (WGS) entry which is preliminary data.</text>
</comment>
<feature type="transmembrane region" description="Helical" evidence="6">
    <location>
        <begin position="38"/>
        <end position="59"/>
    </location>
</feature>
<gene>
    <name evidence="7" type="ORF">GCM10007315_33710</name>
</gene>
<dbReference type="PANTHER" id="PTHR30086:SF20">
    <property type="entry name" value="ARGININE EXPORTER PROTEIN ARGO-RELATED"/>
    <property type="match status" value="1"/>
</dbReference>
<dbReference type="EMBL" id="BMYJ01000013">
    <property type="protein sequence ID" value="GHC66207.1"/>
    <property type="molecule type" value="Genomic_DNA"/>
</dbReference>
<evidence type="ECO:0000256" key="3">
    <source>
        <dbReference type="ARBA" id="ARBA00022692"/>
    </source>
</evidence>
<evidence type="ECO:0000256" key="1">
    <source>
        <dbReference type="ARBA" id="ARBA00004651"/>
    </source>
</evidence>
<evidence type="ECO:0000256" key="4">
    <source>
        <dbReference type="ARBA" id="ARBA00022989"/>
    </source>
</evidence>